<proteinExistence type="predicted"/>
<accession>A0A4Q1D5C0</accession>
<dbReference type="Pfam" id="PF01048">
    <property type="entry name" value="PNP_UDP_1"/>
    <property type="match status" value="1"/>
</dbReference>
<dbReference type="GO" id="GO:0019284">
    <property type="term" value="P:L-methionine salvage from S-adenosylmethionine"/>
    <property type="evidence" value="ECO:0007669"/>
    <property type="project" value="TreeGrafter"/>
</dbReference>
<dbReference type="SUPFAM" id="SSF53167">
    <property type="entry name" value="Purine and uridine phosphorylases"/>
    <property type="match status" value="1"/>
</dbReference>
<protein>
    <submittedName>
        <fullName evidence="2">Nucleosidase</fullName>
    </submittedName>
</protein>
<dbReference type="AlphaFoldDB" id="A0A4Q1D5C0"/>
<comment type="caution">
    <text evidence="2">The sequence shown here is derived from an EMBL/GenBank/DDBJ whole genome shotgun (WGS) entry which is preliminary data.</text>
</comment>
<evidence type="ECO:0000313" key="2">
    <source>
        <dbReference type="EMBL" id="RXK83156.1"/>
    </source>
</evidence>
<dbReference type="GO" id="GO:0008930">
    <property type="term" value="F:methylthioadenosine nucleosidase activity"/>
    <property type="evidence" value="ECO:0007669"/>
    <property type="project" value="TreeGrafter"/>
</dbReference>
<name>A0A4Q1D5C0_9BACT</name>
<dbReference type="GO" id="GO:0008782">
    <property type="term" value="F:adenosylhomocysteine nucleosidase activity"/>
    <property type="evidence" value="ECO:0007669"/>
    <property type="project" value="TreeGrafter"/>
</dbReference>
<dbReference type="RefSeq" id="WP_129004180.1">
    <property type="nucleotide sequence ID" value="NZ_SDHZ01000002.1"/>
</dbReference>
<dbReference type="EMBL" id="SDHZ01000002">
    <property type="protein sequence ID" value="RXK83156.1"/>
    <property type="molecule type" value="Genomic_DNA"/>
</dbReference>
<dbReference type="PANTHER" id="PTHR46832">
    <property type="entry name" value="5'-METHYLTHIOADENOSINE/S-ADENOSYLHOMOCYSTEINE NUCLEOSIDASE"/>
    <property type="match status" value="1"/>
</dbReference>
<dbReference type="Gene3D" id="3.40.50.1580">
    <property type="entry name" value="Nucleoside phosphorylase domain"/>
    <property type="match status" value="1"/>
</dbReference>
<feature type="domain" description="Nucleoside phosphorylase" evidence="1">
    <location>
        <begin position="42"/>
        <end position="195"/>
    </location>
</feature>
<reference evidence="2 3" key="1">
    <citation type="submission" date="2019-01" db="EMBL/GenBank/DDBJ databases">
        <title>Filimonas sp. strain TTM-71.</title>
        <authorList>
            <person name="Chen W.-M."/>
        </authorList>
    </citation>
    <scope>NUCLEOTIDE SEQUENCE [LARGE SCALE GENOMIC DNA]</scope>
    <source>
        <strain evidence="2 3">TTM-71</strain>
    </source>
</reference>
<sequence length="199" mass="22165">MDILTSNKAVLSELLHQNPLFVFALDYEAKEAFTEFDPYLVGIGKVNAAYRITKRIYENKPGIIVNLGSAGSNTFKRGEVVCCTRFIQRDMDVTPLGFQPFETPYSNLDPVFTYGLQAPELQEGICGTGDSFEIAHQHSAYNVIDMEAFPIAWIAMQEQIPFLCLKYISDGADGGAAEEWTEQVHKAAAALKREVTKLM</sequence>
<gene>
    <name evidence="2" type="ORF">ESB13_13640</name>
</gene>
<dbReference type="InterPro" id="IPR000845">
    <property type="entry name" value="Nucleoside_phosphorylase_d"/>
</dbReference>
<keyword evidence="3" id="KW-1185">Reference proteome</keyword>
<dbReference type="GO" id="GO:0009116">
    <property type="term" value="P:nucleoside metabolic process"/>
    <property type="evidence" value="ECO:0007669"/>
    <property type="project" value="InterPro"/>
</dbReference>
<evidence type="ECO:0000259" key="1">
    <source>
        <dbReference type="Pfam" id="PF01048"/>
    </source>
</evidence>
<dbReference type="PANTHER" id="PTHR46832:SF1">
    <property type="entry name" value="5'-METHYLTHIOADENOSINE_S-ADENOSYLHOMOCYSTEINE NUCLEOSIDASE"/>
    <property type="match status" value="1"/>
</dbReference>
<evidence type="ECO:0000313" key="3">
    <source>
        <dbReference type="Proteomes" id="UP000290545"/>
    </source>
</evidence>
<organism evidence="2 3">
    <name type="scientific">Filimonas effusa</name>
    <dbReference type="NCBI Taxonomy" id="2508721"/>
    <lineage>
        <taxon>Bacteria</taxon>
        <taxon>Pseudomonadati</taxon>
        <taxon>Bacteroidota</taxon>
        <taxon>Chitinophagia</taxon>
        <taxon>Chitinophagales</taxon>
        <taxon>Chitinophagaceae</taxon>
        <taxon>Filimonas</taxon>
    </lineage>
</organism>
<dbReference type="Proteomes" id="UP000290545">
    <property type="component" value="Unassembled WGS sequence"/>
</dbReference>
<dbReference type="GO" id="GO:0005829">
    <property type="term" value="C:cytosol"/>
    <property type="evidence" value="ECO:0007669"/>
    <property type="project" value="TreeGrafter"/>
</dbReference>
<dbReference type="InterPro" id="IPR035994">
    <property type="entry name" value="Nucleoside_phosphorylase_sf"/>
</dbReference>
<dbReference type="OrthoDB" id="997641at2"/>